<accession>A0ABR4ABC6</accession>
<feature type="compositionally biased region" description="Basic and acidic residues" evidence="1">
    <location>
        <begin position="168"/>
        <end position="177"/>
    </location>
</feature>
<dbReference type="Proteomes" id="UP001590950">
    <property type="component" value="Unassembled WGS sequence"/>
</dbReference>
<protein>
    <submittedName>
        <fullName evidence="2">Uncharacterized protein</fullName>
    </submittedName>
</protein>
<evidence type="ECO:0000313" key="2">
    <source>
        <dbReference type="EMBL" id="KAL2041792.1"/>
    </source>
</evidence>
<feature type="compositionally biased region" description="Gly residues" evidence="1">
    <location>
        <begin position="86"/>
        <end position="101"/>
    </location>
</feature>
<name>A0ABR4ABC6_9LECA</name>
<dbReference type="EMBL" id="JBEFKJ010000016">
    <property type="protein sequence ID" value="KAL2041792.1"/>
    <property type="molecule type" value="Genomic_DNA"/>
</dbReference>
<feature type="region of interest" description="Disordered" evidence="1">
    <location>
        <begin position="63"/>
        <end position="192"/>
    </location>
</feature>
<comment type="caution">
    <text evidence="2">The sequence shown here is derived from an EMBL/GenBank/DDBJ whole genome shotgun (WGS) entry which is preliminary data.</text>
</comment>
<organism evidence="2 3">
    <name type="scientific">Stereocaulon virgatum</name>
    <dbReference type="NCBI Taxonomy" id="373712"/>
    <lineage>
        <taxon>Eukaryota</taxon>
        <taxon>Fungi</taxon>
        <taxon>Dikarya</taxon>
        <taxon>Ascomycota</taxon>
        <taxon>Pezizomycotina</taxon>
        <taxon>Lecanoromycetes</taxon>
        <taxon>OSLEUM clade</taxon>
        <taxon>Lecanoromycetidae</taxon>
        <taxon>Lecanorales</taxon>
        <taxon>Lecanorineae</taxon>
        <taxon>Stereocaulaceae</taxon>
        <taxon>Stereocaulon</taxon>
    </lineage>
</organism>
<gene>
    <name evidence="2" type="ORF">N7G274_005576</name>
</gene>
<proteinExistence type="predicted"/>
<feature type="compositionally biased region" description="Acidic residues" evidence="1">
    <location>
        <begin position="180"/>
        <end position="192"/>
    </location>
</feature>
<feature type="compositionally biased region" description="Gly residues" evidence="1">
    <location>
        <begin position="131"/>
        <end position="141"/>
    </location>
</feature>
<reference evidence="2 3" key="1">
    <citation type="submission" date="2024-09" db="EMBL/GenBank/DDBJ databases">
        <title>Rethinking Asexuality: The Enigmatic Case of Functional Sexual Genes in Lepraria (Stereocaulaceae).</title>
        <authorList>
            <person name="Doellman M."/>
            <person name="Sun Y."/>
            <person name="Barcenas-Pena A."/>
            <person name="Lumbsch H.T."/>
            <person name="Grewe F."/>
        </authorList>
    </citation>
    <scope>NUCLEOTIDE SEQUENCE [LARGE SCALE GENOMIC DNA]</scope>
    <source>
        <strain evidence="2 3">Mercado 3170</strain>
    </source>
</reference>
<evidence type="ECO:0000313" key="3">
    <source>
        <dbReference type="Proteomes" id="UP001590950"/>
    </source>
</evidence>
<keyword evidence="3" id="KW-1185">Reference proteome</keyword>
<sequence>MPTIWNGENDHKLFLWILHHIETKDIDVEGFANFLGNGCTPKAIGVHISTLRSKSKDIQTSAARRSGNAHARAVGKTNADSFTPVNGGGAGGGGMVKGGKMAGTVKGRPKKGAVSGSGEGLGMDVGEEGKVGGGGGGGGGGGKRKRGGTEQEGGGNGVGGGGVGVEEEEKREVKKVQVEGADDGAEGAEEGK</sequence>
<evidence type="ECO:0000256" key="1">
    <source>
        <dbReference type="SAM" id="MobiDB-lite"/>
    </source>
</evidence>
<feature type="compositionally biased region" description="Gly residues" evidence="1">
    <location>
        <begin position="150"/>
        <end position="164"/>
    </location>
</feature>